<keyword evidence="3" id="KW-1185">Reference proteome</keyword>
<evidence type="ECO:0000313" key="2">
    <source>
        <dbReference type="EMBL" id="KAK5170374.1"/>
    </source>
</evidence>
<dbReference type="AlphaFoldDB" id="A0AAV9PD27"/>
<name>A0AAV9PD27_9PEZI</name>
<dbReference type="EMBL" id="JAVRRT010000007">
    <property type="protein sequence ID" value="KAK5170374.1"/>
    <property type="molecule type" value="Genomic_DNA"/>
</dbReference>
<dbReference type="RefSeq" id="XP_064659572.1">
    <property type="nucleotide sequence ID" value="XM_064802211.1"/>
</dbReference>
<protein>
    <recommendedName>
        <fullName evidence="1">BTB domain-containing protein</fullName>
    </recommendedName>
</protein>
<comment type="caution">
    <text evidence="2">The sequence shown here is derived from an EMBL/GenBank/DDBJ whole genome shotgun (WGS) entry which is preliminary data.</text>
</comment>
<dbReference type="Gene3D" id="3.30.710.10">
    <property type="entry name" value="Potassium Channel Kv1.1, Chain A"/>
    <property type="match status" value="1"/>
</dbReference>
<feature type="domain" description="BTB" evidence="1">
    <location>
        <begin position="72"/>
        <end position="144"/>
    </location>
</feature>
<dbReference type="InterPro" id="IPR000210">
    <property type="entry name" value="BTB/POZ_dom"/>
</dbReference>
<evidence type="ECO:0000259" key="1">
    <source>
        <dbReference type="PROSITE" id="PS50097"/>
    </source>
</evidence>
<sequence length="299" mass="33679">MAGNWQGPPYAPPWAYHGPPPVFTAPPPNPAPLPLLQAQPTTTWSFVPVISRTDRTRSIRGFEEGGPNLSTEMVTIDVSNGENRERFVVHKELIMKHSRYFRGMFGNNFWEEAKDEYTTMDSVDPEAFKLLQRFIYTGVVYSRADEQFRPSNQTSEDPEWAKLWSAWELGDKINSATFMDAVTDAVRAKITDDDDCMCPISGIQGIFNIGPSSSGIRKLLVDAAVWRWDRRTLTALRPDCELPHKFLHDFAVASMGSRSRFAAQHGAEGHAQEAAVDPLDESSPCVYHNHDLVCYQDEI</sequence>
<proteinExistence type="predicted"/>
<accession>A0AAV9PD27</accession>
<evidence type="ECO:0000313" key="3">
    <source>
        <dbReference type="Proteomes" id="UP001337655"/>
    </source>
</evidence>
<gene>
    <name evidence="2" type="ORF">LTR77_004961</name>
</gene>
<dbReference type="GeneID" id="89926305"/>
<organism evidence="2 3">
    <name type="scientific">Saxophila tyrrhenica</name>
    <dbReference type="NCBI Taxonomy" id="1690608"/>
    <lineage>
        <taxon>Eukaryota</taxon>
        <taxon>Fungi</taxon>
        <taxon>Dikarya</taxon>
        <taxon>Ascomycota</taxon>
        <taxon>Pezizomycotina</taxon>
        <taxon>Dothideomycetes</taxon>
        <taxon>Dothideomycetidae</taxon>
        <taxon>Mycosphaerellales</taxon>
        <taxon>Extremaceae</taxon>
        <taxon>Saxophila</taxon>
    </lineage>
</organism>
<dbReference type="CDD" id="cd18186">
    <property type="entry name" value="BTB_POZ_ZBTB_KLHL-like"/>
    <property type="match status" value="1"/>
</dbReference>
<dbReference type="PANTHER" id="PTHR47843:SF2">
    <property type="entry name" value="BTB DOMAIN-CONTAINING PROTEIN"/>
    <property type="match status" value="1"/>
</dbReference>
<dbReference type="SUPFAM" id="SSF54695">
    <property type="entry name" value="POZ domain"/>
    <property type="match status" value="1"/>
</dbReference>
<dbReference type="Proteomes" id="UP001337655">
    <property type="component" value="Unassembled WGS sequence"/>
</dbReference>
<reference evidence="2 3" key="1">
    <citation type="submission" date="2023-08" db="EMBL/GenBank/DDBJ databases">
        <title>Black Yeasts Isolated from many extreme environments.</title>
        <authorList>
            <person name="Coleine C."/>
            <person name="Stajich J.E."/>
            <person name="Selbmann L."/>
        </authorList>
    </citation>
    <scope>NUCLEOTIDE SEQUENCE [LARGE SCALE GENOMIC DNA]</scope>
    <source>
        <strain evidence="2 3">CCFEE 5935</strain>
    </source>
</reference>
<dbReference type="PROSITE" id="PS50097">
    <property type="entry name" value="BTB"/>
    <property type="match status" value="1"/>
</dbReference>
<dbReference type="InterPro" id="IPR011333">
    <property type="entry name" value="SKP1/BTB/POZ_sf"/>
</dbReference>
<dbReference type="Pfam" id="PF00651">
    <property type="entry name" value="BTB"/>
    <property type="match status" value="1"/>
</dbReference>
<dbReference type="PANTHER" id="PTHR47843">
    <property type="entry name" value="BTB DOMAIN-CONTAINING PROTEIN-RELATED"/>
    <property type="match status" value="1"/>
</dbReference>